<dbReference type="Gene3D" id="4.10.1000.40">
    <property type="match status" value="1"/>
</dbReference>
<feature type="region of interest" description="Disordered" evidence="8">
    <location>
        <begin position="95"/>
        <end position="157"/>
    </location>
</feature>
<dbReference type="Gene3D" id="1.10.340.40">
    <property type="entry name" value="Nuclear abundant poly(A) RNA-bind protein 2, N-terminal domain"/>
    <property type="match status" value="1"/>
</dbReference>
<reference evidence="10 11" key="1">
    <citation type="journal article" date="2024" name="Commun. Biol.">
        <title>Comparative genomic analysis of thermophilic fungi reveals convergent evolutionary adaptations and gene losses.</title>
        <authorList>
            <person name="Steindorff A.S."/>
            <person name="Aguilar-Pontes M.V."/>
            <person name="Robinson A.J."/>
            <person name="Andreopoulos B."/>
            <person name="LaButti K."/>
            <person name="Kuo A."/>
            <person name="Mondo S."/>
            <person name="Riley R."/>
            <person name="Otillar R."/>
            <person name="Haridas S."/>
            <person name="Lipzen A."/>
            <person name="Grimwood J."/>
            <person name="Schmutz J."/>
            <person name="Clum A."/>
            <person name="Reid I.D."/>
            <person name="Moisan M.C."/>
            <person name="Butler G."/>
            <person name="Nguyen T.T.M."/>
            <person name="Dewar K."/>
            <person name="Conant G."/>
            <person name="Drula E."/>
            <person name="Henrissat B."/>
            <person name="Hansel C."/>
            <person name="Singer S."/>
            <person name="Hutchinson M.I."/>
            <person name="de Vries R.P."/>
            <person name="Natvig D.O."/>
            <person name="Powell A.J."/>
            <person name="Tsang A."/>
            <person name="Grigoriev I.V."/>
        </authorList>
    </citation>
    <scope>NUCLEOTIDE SEQUENCE [LARGE SCALE GENOMIC DNA]</scope>
    <source>
        <strain evidence="10 11">ATCC 24622</strain>
    </source>
</reference>
<dbReference type="Proteomes" id="UP001586593">
    <property type="component" value="Unassembled WGS sequence"/>
</dbReference>
<dbReference type="PANTHER" id="PTHR14738:SF29">
    <property type="entry name" value="ZINC FINGER CCCH DOMAIN-CONTAINING PROTEIN 14"/>
    <property type="match status" value="1"/>
</dbReference>
<comment type="subcellular location">
    <subcellularLocation>
        <location evidence="1">Nucleus</location>
    </subcellularLocation>
</comment>
<dbReference type="Pfam" id="PF22683">
    <property type="entry name" value="Nab2-like_zf-CCCH"/>
    <property type="match status" value="1"/>
</dbReference>
<keyword evidence="7" id="KW-0539">Nucleus</keyword>
<evidence type="ECO:0000256" key="5">
    <source>
        <dbReference type="ARBA" id="ARBA00022771"/>
    </source>
</evidence>
<feature type="region of interest" description="Disordered" evidence="8">
    <location>
        <begin position="217"/>
        <end position="245"/>
    </location>
</feature>
<evidence type="ECO:0000313" key="10">
    <source>
        <dbReference type="EMBL" id="KAL1872297.1"/>
    </source>
</evidence>
<evidence type="ECO:0000256" key="3">
    <source>
        <dbReference type="ARBA" id="ARBA00022723"/>
    </source>
</evidence>
<keyword evidence="4" id="KW-0677">Repeat</keyword>
<feature type="region of interest" description="Disordered" evidence="8">
    <location>
        <begin position="179"/>
        <end position="205"/>
    </location>
</feature>
<comment type="caution">
    <text evidence="10">The sequence shown here is derived from an EMBL/GenBank/DDBJ whole genome shotgun (WGS) entry which is preliminary data.</text>
</comment>
<evidence type="ECO:0000259" key="9">
    <source>
        <dbReference type="Pfam" id="PF22683"/>
    </source>
</evidence>
<dbReference type="InterPro" id="IPR040366">
    <property type="entry name" value="Nab2/ZC3H14"/>
</dbReference>
<evidence type="ECO:0000256" key="4">
    <source>
        <dbReference type="ARBA" id="ARBA00022737"/>
    </source>
</evidence>
<dbReference type="InterPro" id="IPR055046">
    <property type="entry name" value="Nab2-like_Znf-CCCH"/>
</dbReference>
<accession>A0ABR3X8M1</accession>
<organism evidence="10 11">
    <name type="scientific">Phialemonium thermophilum</name>
    <dbReference type="NCBI Taxonomy" id="223376"/>
    <lineage>
        <taxon>Eukaryota</taxon>
        <taxon>Fungi</taxon>
        <taxon>Dikarya</taxon>
        <taxon>Ascomycota</taxon>
        <taxon>Pezizomycotina</taxon>
        <taxon>Sordariomycetes</taxon>
        <taxon>Sordariomycetidae</taxon>
        <taxon>Cephalothecales</taxon>
        <taxon>Cephalothecaceae</taxon>
        <taxon>Phialemonium</taxon>
    </lineage>
</organism>
<keyword evidence="11" id="KW-1185">Reference proteome</keyword>
<proteinExistence type="inferred from homology"/>
<dbReference type="EMBL" id="JAZHXJ010000141">
    <property type="protein sequence ID" value="KAL1872297.1"/>
    <property type="molecule type" value="Genomic_DNA"/>
</dbReference>
<keyword evidence="6" id="KW-0862">Zinc</keyword>
<protein>
    <recommendedName>
        <fullName evidence="9">Nab2-like CCCH zinc finger domain-containing protein</fullName>
    </recommendedName>
</protein>
<keyword evidence="3" id="KW-0479">Metal-binding</keyword>
<feature type="region of interest" description="Disordered" evidence="8">
    <location>
        <begin position="266"/>
        <end position="344"/>
    </location>
</feature>
<name>A0ABR3X8M1_9PEZI</name>
<dbReference type="InterPro" id="IPR043094">
    <property type="entry name" value="Nab2/ZC3H14_N_sf"/>
</dbReference>
<gene>
    <name evidence="10" type="ORF">VTK73DRAFT_1646</name>
</gene>
<evidence type="ECO:0000313" key="11">
    <source>
        <dbReference type="Proteomes" id="UP001586593"/>
    </source>
</evidence>
<evidence type="ECO:0000256" key="7">
    <source>
        <dbReference type="ARBA" id="ARBA00023242"/>
    </source>
</evidence>
<evidence type="ECO:0000256" key="1">
    <source>
        <dbReference type="ARBA" id="ARBA00004123"/>
    </source>
</evidence>
<sequence length="521" mass="56096">MPVEVTLNTPLADALTSALQPKLSELGWATGGADDSALAEYIVLMLVNQKSPDEIAAELSADLLNLGPDDQNAKDFARWLFEQIDLLGAQYNGAGAGASADSSMAEPQQSENNSGAANPATQADGDTEMNAAPGAPELNAPTGPKSMRNGNVRPAGKRILGQINRTLDRTNDNVLHRVRGQSGSERIARTPPTGPRMGAGRQPRVNNARTSNVARGMAAGANGPFGLPGQPDMSGAWSLNGGQPQPMDIMAMLEQQQRMIQQMMMFGGQQPGPSPGHGNPLFERAQRPPQHHHNNSNFRRGGGPRQHDGHGHRPAQTAEAQAAGGVQDESQDVEMSGAKREPANPEQTVCKYNLSCTNKDCKFAHQSPAAPPGTTIDMNDVCSFGAACKNRKCVGRHPSPANKIVHQSEQDCKFFPNCQNPRCPFRHPTMPPCRNGGECKVPNCKFTHVKTPCKFRPCTNRYCPFTHEEGQRGTFHDKVWVADGSKEHVSERKFVDEKAPEDVVIPGGADNEHNTIQEVIG</sequence>
<keyword evidence="5" id="KW-0863">Zinc-finger</keyword>
<feature type="compositionally biased region" description="Polar residues" evidence="8">
    <location>
        <begin position="106"/>
        <end position="121"/>
    </location>
</feature>
<comment type="similarity">
    <text evidence="2">Belongs to the ZC3H14 family.</text>
</comment>
<dbReference type="Pfam" id="PF14608">
    <property type="entry name" value="zf-CCCH_2"/>
    <property type="match status" value="4"/>
</dbReference>
<dbReference type="PANTHER" id="PTHR14738">
    <property type="entry name" value="ZINC FINGER CCCH DOMAIN-CONTAINING PROTEIN 14"/>
    <property type="match status" value="1"/>
</dbReference>
<feature type="domain" description="Nab2-like CCCH zinc finger" evidence="9">
    <location>
        <begin position="453"/>
        <end position="472"/>
    </location>
</feature>
<evidence type="ECO:0000256" key="8">
    <source>
        <dbReference type="SAM" id="MobiDB-lite"/>
    </source>
</evidence>
<dbReference type="Gene3D" id="4.10.1000.30">
    <property type="match status" value="1"/>
</dbReference>
<evidence type="ECO:0000256" key="2">
    <source>
        <dbReference type="ARBA" id="ARBA00008423"/>
    </source>
</evidence>
<evidence type="ECO:0000256" key="6">
    <source>
        <dbReference type="ARBA" id="ARBA00022833"/>
    </source>
</evidence>